<sequence length="867" mass="100993">MSSATDDYNKARKGDNASFGKWIDYKLPSFGRLAFQLGVPVRELPEFQRFCLLQFQKELHQIEEDQAEVRLSQLMLGQLSQHKSQVESSEETNVLGFKEDNDLHRELQNLEKEQRIAIVFIHFHHYSLTATSLVIEKTEQQIEELITVGMKTIQEKLNLNQAQLKQRFSMLEKSYHRFIPPLPLEQEVPNSLEQEVSESSGSSPVPQPIRKKASFRLGAAFLFLATVVGASFAMNEQPIESGKSTEQQQMETITDEKLAEWRNQYEDIKKTSPERLGISSEQYEKLDYVKRADEEMELVFSKKKVKSLKNDPLEMEATVNRLFRQIETPQGMVESLSRHSMLAAETEEFLINYSVKTDELRSYVDKLLMKYQQELKSTHVMGQLSPEKLMAQSDNYPEELQLVVEALPEYNLFVISHINEERFRTIRDINQLHMQQPIVGNPIASPFLSWLSGDPYMDDSGFLWPLENITQQLLSMEQALLEEGIDSSLFDAVDVAYQQMFWQLVKGSENTVIFDENGTVKVEYRDAWNRIASSNPMAYIMLPILEEMEASGWTASNSYEDLEFHHLSEAVDMEKSGELSNKLPNGNLAIEDELVDMKDFNYSRIKDLYNSFKTSYDLQLLAGVPPLDVLFMYHYANHIEDPKTQWYLLADSPFKPTLKTYLQEWQQIPELTEKARWVELSAESFKQRIKEKVYIYPQVNMDEFVERLDLLLVTEKDQIWQIDYRHFENYDLLDENQKFVQRVENLYQSFAVDHEQKHLADGKPGEIAGVFFKAVEKEDIPTVKQLMPGLDMKDEEFPAFFEMYSLRPLTDLTELTFKTHFAPFVSTGFDGSVEIKYEIDTHEGLFQQHFFMEKTEKGWRMTNMNNY</sequence>
<dbReference type="OrthoDB" id="2725889at2"/>
<proteinExistence type="predicted"/>
<dbReference type="EMBL" id="CP016537">
    <property type="protein sequence ID" value="ANU12605.1"/>
    <property type="molecule type" value="Genomic_DNA"/>
</dbReference>
<protein>
    <submittedName>
        <fullName evidence="1">Uncharacterized protein</fullName>
    </submittedName>
</protein>
<keyword evidence="2" id="KW-1185">Reference proteome</keyword>
<dbReference type="RefSeq" id="WP_065527845.1">
    <property type="nucleotide sequence ID" value="NZ_CP016537.2"/>
</dbReference>
<accession>A0A1C7DMB7</accession>
<evidence type="ECO:0000313" key="2">
    <source>
        <dbReference type="Proteomes" id="UP000092687"/>
    </source>
</evidence>
<dbReference type="STRING" id="1215089.BBI08_01480"/>
<gene>
    <name evidence="1" type="ORF">BBI08_01480</name>
</gene>
<dbReference type="AlphaFoldDB" id="A0A1C7DMB7"/>
<reference evidence="2" key="1">
    <citation type="submission" date="2016-07" db="EMBL/GenBank/DDBJ databases">
        <authorList>
            <person name="See-Too W.S."/>
        </authorList>
    </citation>
    <scope>NUCLEOTIDE SEQUENCE [LARGE SCALE GENOMIC DNA]</scope>
    <source>
        <strain evidence="2">DSM 24743</strain>
    </source>
</reference>
<dbReference type="Proteomes" id="UP000092687">
    <property type="component" value="Chromosome"/>
</dbReference>
<evidence type="ECO:0000313" key="1">
    <source>
        <dbReference type="EMBL" id="ANU12605.1"/>
    </source>
</evidence>
<reference evidence="2" key="2">
    <citation type="submission" date="2016-10" db="EMBL/GenBank/DDBJ databases">
        <authorList>
            <person name="See-Too W.S."/>
        </authorList>
    </citation>
    <scope>NUCLEOTIDE SEQUENCE [LARGE SCALE GENOMIC DNA]</scope>
    <source>
        <strain evidence="2">DSM 24743</strain>
    </source>
</reference>
<organism evidence="1 2">
    <name type="scientific">Planococcus halocryophilus</name>
    <dbReference type="NCBI Taxonomy" id="1215089"/>
    <lineage>
        <taxon>Bacteria</taxon>
        <taxon>Bacillati</taxon>
        <taxon>Bacillota</taxon>
        <taxon>Bacilli</taxon>
        <taxon>Bacillales</taxon>
        <taxon>Caryophanaceae</taxon>
        <taxon>Planococcus</taxon>
    </lineage>
</organism>
<dbReference type="KEGG" id="phc:BBI08_01480"/>
<name>A0A1C7DMB7_9BACL</name>